<feature type="transmembrane region" description="Helical" evidence="1">
    <location>
        <begin position="188"/>
        <end position="211"/>
    </location>
</feature>
<keyword evidence="1" id="KW-0472">Membrane</keyword>
<reference evidence="2" key="1">
    <citation type="submission" date="2020-09" db="EMBL/GenBank/DDBJ databases">
        <title>Bacillus faecalis sp. nov., a moderately halophilic bacterium isolated from cow faeces.</title>
        <authorList>
            <person name="Jiang L."/>
            <person name="Lee J."/>
        </authorList>
    </citation>
    <scope>NUCLEOTIDE SEQUENCE</scope>
    <source>
        <strain evidence="2">AGMB 02131</strain>
    </source>
</reference>
<protein>
    <submittedName>
        <fullName evidence="2">DUF975 family protein</fullName>
    </submittedName>
</protein>
<organism evidence="2 3">
    <name type="scientific">Peribacillus faecalis</name>
    <dbReference type="NCBI Taxonomy" id="2772559"/>
    <lineage>
        <taxon>Bacteria</taxon>
        <taxon>Bacillati</taxon>
        <taxon>Bacillota</taxon>
        <taxon>Bacilli</taxon>
        <taxon>Bacillales</taxon>
        <taxon>Bacillaceae</taxon>
        <taxon>Peribacillus</taxon>
    </lineage>
</organism>
<keyword evidence="1" id="KW-0812">Transmembrane</keyword>
<dbReference type="PANTHER" id="PTHR40076:SF1">
    <property type="entry name" value="MEMBRANE PROTEIN"/>
    <property type="match status" value="1"/>
</dbReference>
<dbReference type="RefSeq" id="WP_190999308.1">
    <property type="nucleotide sequence ID" value="NZ_JACXSI010000045.1"/>
</dbReference>
<keyword evidence="3" id="KW-1185">Reference proteome</keyword>
<gene>
    <name evidence="2" type="ORF">IEO70_15635</name>
</gene>
<feature type="transmembrane region" description="Helical" evidence="1">
    <location>
        <begin position="20"/>
        <end position="38"/>
    </location>
</feature>
<dbReference type="PANTHER" id="PTHR40076">
    <property type="entry name" value="MEMBRANE PROTEIN-RELATED"/>
    <property type="match status" value="1"/>
</dbReference>
<feature type="transmembrane region" description="Helical" evidence="1">
    <location>
        <begin position="45"/>
        <end position="64"/>
    </location>
</feature>
<proteinExistence type="predicted"/>
<comment type="caution">
    <text evidence="2">The sequence shown here is derived from an EMBL/GenBank/DDBJ whole genome shotgun (WGS) entry which is preliminary data.</text>
</comment>
<keyword evidence="1" id="KW-1133">Transmembrane helix</keyword>
<sequence>MKASDFKAHAKNALKGKWGVAIGAFLVFSVVSGLTGMIPERYSWVSPIIFVLITAPLSVGYAWFNLDIKRTEKPEIETLFSGFGKGYVRNVLASVSVSVFTFLWSLLLIVPGVIKALSYSMTFYILKDRPELSAYEAITESRKMMDGKKKQLFYLVLSFIVWYLIPIALYLVGGITLIMVFYGSNSVVLATTGLVCVSVASISLFVISFYVTPYYMTSVATFYDEYAKVEYDAVKIDHPHASGH</sequence>
<dbReference type="EMBL" id="JACXSI010000045">
    <property type="protein sequence ID" value="MBD3109771.1"/>
    <property type="molecule type" value="Genomic_DNA"/>
</dbReference>
<evidence type="ECO:0000256" key="1">
    <source>
        <dbReference type="SAM" id="Phobius"/>
    </source>
</evidence>
<dbReference type="AlphaFoldDB" id="A0A927CY42"/>
<evidence type="ECO:0000313" key="2">
    <source>
        <dbReference type="EMBL" id="MBD3109771.1"/>
    </source>
</evidence>
<feature type="transmembrane region" description="Helical" evidence="1">
    <location>
        <begin position="152"/>
        <end position="182"/>
    </location>
</feature>
<accession>A0A927CY42</accession>
<dbReference type="Proteomes" id="UP000602076">
    <property type="component" value="Unassembled WGS sequence"/>
</dbReference>
<feature type="transmembrane region" description="Helical" evidence="1">
    <location>
        <begin position="91"/>
        <end position="114"/>
    </location>
</feature>
<evidence type="ECO:0000313" key="3">
    <source>
        <dbReference type="Proteomes" id="UP000602076"/>
    </source>
</evidence>
<dbReference type="Pfam" id="PF06161">
    <property type="entry name" value="DUF975"/>
    <property type="match status" value="1"/>
</dbReference>
<name>A0A927CY42_9BACI</name>
<dbReference type="InterPro" id="IPR010380">
    <property type="entry name" value="DUF975"/>
</dbReference>